<evidence type="ECO:0000313" key="2">
    <source>
        <dbReference type="EMBL" id="GAA3927240.1"/>
    </source>
</evidence>
<dbReference type="RefSeq" id="WP_344760024.1">
    <property type="nucleotide sequence ID" value="NZ_BAAAZU010000013.1"/>
</dbReference>
<evidence type="ECO:0008006" key="4">
    <source>
        <dbReference type="Google" id="ProtNLM"/>
    </source>
</evidence>
<sequence length="174" mass="19691">MVILLLVLASTGCDARLPQDEMVGVGITGIDHLPDHLSIQDFWVNGYNAFRAGQGSGTVCCAMLPAHWRPGLTVQVRWEIDNWRDKTYSMHEATVPVERYDEVGRLWVHFLKDGLVRVVSSNYGVPVDHPDNKHPVTDSIPQKEPWKMYPRSEGEPLFREVEDASKEADDGRDH</sequence>
<accession>A0ABP7MNX8</accession>
<dbReference type="Pfam" id="PF11745">
    <property type="entry name" value="DUF3304"/>
    <property type="match status" value="1"/>
</dbReference>
<evidence type="ECO:0000313" key="3">
    <source>
        <dbReference type="Proteomes" id="UP001501727"/>
    </source>
</evidence>
<name>A0ABP7MNX8_9GAMM</name>
<organism evidence="2 3">
    <name type="scientific">Luteimonas lutimaris</name>
    <dbReference type="NCBI Taxonomy" id="698645"/>
    <lineage>
        <taxon>Bacteria</taxon>
        <taxon>Pseudomonadati</taxon>
        <taxon>Pseudomonadota</taxon>
        <taxon>Gammaproteobacteria</taxon>
        <taxon>Lysobacterales</taxon>
        <taxon>Lysobacteraceae</taxon>
        <taxon>Luteimonas</taxon>
    </lineage>
</organism>
<dbReference type="Proteomes" id="UP001501727">
    <property type="component" value="Unassembled WGS sequence"/>
</dbReference>
<dbReference type="EMBL" id="BAAAZU010000013">
    <property type="protein sequence ID" value="GAA3927240.1"/>
    <property type="molecule type" value="Genomic_DNA"/>
</dbReference>
<protein>
    <recommendedName>
        <fullName evidence="4">DUF3304 domain-containing protein</fullName>
    </recommendedName>
</protein>
<feature type="region of interest" description="Disordered" evidence="1">
    <location>
        <begin position="129"/>
        <end position="174"/>
    </location>
</feature>
<proteinExistence type="predicted"/>
<reference evidence="3" key="1">
    <citation type="journal article" date="2019" name="Int. J. Syst. Evol. Microbiol.">
        <title>The Global Catalogue of Microorganisms (GCM) 10K type strain sequencing project: providing services to taxonomists for standard genome sequencing and annotation.</title>
        <authorList>
            <consortium name="The Broad Institute Genomics Platform"/>
            <consortium name="The Broad Institute Genome Sequencing Center for Infectious Disease"/>
            <person name="Wu L."/>
            <person name="Ma J."/>
        </authorList>
    </citation>
    <scope>NUCLEOTIDE SEQUENCE [LARGE SCALE GENOMIC DNA]</scope>
    <source>
        <strain evidence="3">JCM 16916</strain>
    </source>
</reference>
<gene>
    <name evidence="2" type="ORF">GCM10022229_21710</name>
</gene>
<feature type="compositionally biased region" description="Basic and acidic residues" evidence="1">
    <location>
        <begin position="144"/>
        <end position="174"/>
    </location>
</feature>
<evidence type="ECO:0000256" key="1">
    <source>
        <dbReference type="SAM" id="MobiDB-lite"/>
    </source>
</evidence>
<keyword evidence="3" id="KW-1185">Reference proteome</keyword>
<comment type="caution">
    <text evidence="2">The sequence shown here is derived from an EMBL/GenBank/DDBJ whole genome shotgun (WGS) entry which is preliminary data.</text>
</comment>
<dbReference type="InterPro" id="IPR021733">
    <property type="entry name" value="DUF3304"/>
</dbReference>